<evidence type="ECO:0000256" key="1">
    <source>
        <dbReference type="ARBA" id="ARBA00004141"/>
    </source>
</evidence>
<dbReference type="EMBL" id="OU503040">
    <property type="protein sequence ID" value="CAI9761604.1"/>
    <property type="molecule type" value="Genomic_DNA"/>
</dbReference>
<evidence type="ECO:0000256" key="4">
    <source>
        <dbReference type="ARBA" id="ARBA00022989"/>
    </source>
</evidence>
<dbReference type="Proteomes" id="UP000834106">
    <property type="component" value="Chromosome 5"/>
</dbReference>
<proteinExistence type="inferred from homology"/>
<dbReference type="Pfam" id="PF00854">
    <property type="entry name" value="PTR2"/>
    <property type="match status" value="1"/>
</dbReference>
<keyword evidence="9" id="KW-1185">Reference proteome</keyword>
<dbReference type="GO" id="GO:0022857">
    <property type="term" value="F:transmembrane transporter activity"/>
    <property type="evidence" value="ECO:0007669"/>
    <property type="project" value="InterPro"/>
</dbReference>
<comment type="similarity">
    <text evidence="2">Belongs to the major facilitator superfamily. Proton-dependent oligopeptide transporter (POT/PTR) (TC 2.A.17) family.</text>
</comment>
<evidence type="ECO:0000256" key="7">
    <source>
        <dbReference type="SAM" id="Phobius"/>
    </source>
</evidence>
<gene>
    <name evidence="8" type="ORF">FPE_LOCUS9034</name>
</gene>
<evidence type="ECO:0000313" key="8">
    <source>
        <dbReference type="EMBL" id="CAI9761604.1"/>
    </source>
</evidence>
<reference evidence="8" key="1">
    <citation type="submission" date="2023-05" db="EMBL/GenBank/DDBJ databases">
        <authorList>
            <person name="Huff M."/>
        </authorList>
    </citation>
    <scope>NUCLEOTIDE SEQUENCE</scope>
</reference>
<evidence type="ECO:0000256" key="6">
    <source>
        <dbReference type="ARBA" id="ARBA00044504"/>
    </source>
</evidence>
<dbReference type="PANTHER" id="PTHR11654">
    <property type="entry name" value="OLIGOPEPTIDE TRANSPORTER-RELATED"/>
    <property type="match status" value="1"/>
</dbReference>
<accession>A0AAD2DPJ9</accession>
<dbReference type="InterPro" id="IPR036259">
    <property type="entry name" value="MFS_trans_sf"/>
</dbReference>
<organism evidence="8 9">
    <name type="scientific">Fraxinus pennsylvanica</name>
    <dbReference type="NCBI Taxonomy" id="56036"/>
    <lineage>
        <taxon>Eukaryota</taxon>
        <taxon>Viridiplantae</taxon>
        <taxon>Streptophyta</taxon>
        <taxon>Embryophyta</taxon>
        <taxon>Tracheophyta</taxon>
        <taxon>Spermatophyta</taxon>
        <taxon>Magnoliopsida</taxon>
        <taxon>eudicotyledons</taxon>
        <taxon>Gunneridae</taxon>
        <taxon>Pentapetalae</taxon>
        <taxon>asterids</taxon>
        <taxon>lamiids</taxon>
        <taxon>Lamiales</taxon>
        <taxon>Oleaceae</taxon>
        <taxon>Oleeae</taxon>
        <taxon>Fraxinus</taxon>
    </lineage>
</organism>
<keyword evidence="5 7" id="KW-0472">Membrane</keyword>
<comment type="similarity">
    <text evidence="6">Belongs to the major facilitator superfamily. Phosphate:H(+) symporter (TC 2.A.1.9) family.</text>
</comment>
<keyword evidence="3 7" id="KW-0812">Transmembrane</keyword>
<dbReference type="GO" id="GO:0016020">
    <property type="term" value="C:membrane"/>
    <property type="evidence" value="ECO:0007669"/>
    <property type="project" value="UniProtKB-SubCell"/>
</dbReference>
<feature type="transmembrane region" description="Helical" evidence="7">
    <location>
        <begin position="111"/>
        <end position="131"/>
    </location>
</feature>
<dbReference type="SUPFAM" id="SSF103473">
    <property type="entry name" value="MFS general substrate transporter"/>
    <property type="match status" value="1"/>
</dbReference>
<sequence length="160" mass="18334">MGIAGLIEIKRRDAALENPAEPISLFWLSFQYGVFGIADMFAMVGLMEFFYKEAPSGMRSFSTSFSLLSLSFGYFLSTTFVNIINAVTEKVTPSKQGWLQALDLEHKKLDLFYWFLGILSCLNFANYLFWASWYKYRSEGKDTEDEVPGWEGSPTHNTRK</sequence>
<name>A0AAD2DPJ9_9LAMI</name>
<evidence type="ECO:0000256" key="3">
    <source>
        <dbReference type="ARBA" id="ARBA00022692"/>
    </source>
</evidence>
<comment type="subcellular location">
    <subcellularLocation>
        <location evidence="1">Membrane</location>
        <topology evidence="1">Multi-pass membrane protein</topology>
    </subcellularLocation>
</comment>
<keyword evidence="4 7" id="KW-1133">Transmembrane helix</keyword>
<evidence type="ECO:0000313" key="9">
    <source>
        <dbReference type="Proteomes" id="UP000834106"/>
    </source>
</evidence>
<evidence type="ECO:0000256" key="2">
    <source>
        <dbReference type="ARBA" id="ARBA00005982"/>
    </source>
</evidence>
<feature type="transmembrane region" description="Helical" evidence="7">
    <location>
        <begin position="30"/>
        <end position="51"/>
    </location>
</feature>
<dbReference type="InterPro" id="IPR000109">
    <property type="entry name" value="POT_fam"/>
</dbReference>
<feature type="transmembrane region" description="Helical" evidence="7">
    <location>
        <begin position="63"/>
        <end position="84"/>
    </location>
</feature>
<dbReference type="Gene3D" id="1.20.1250.20">
    <property type="entry name" value="MFS general substrate transporter like domains"/>
    <property type="match status" value="1"/>
</dbReference>
<protein>
    <submittedName>
        <fullName evidence="8">Uncharacterized protein</fullName>
    </submittedName>
</protein>
<evidence type="ECO:0000256" key="5">
    <source>
        <dbReference type="ARBA" id="ARBA00023136"/>
    </source>
</evidence>
<dbReference type="AlphaFoldDB" id="A0AAD2DPJ9"/>